<evidence type="ECO:0000313" key="8">
    <source>
        <dbReference type="Proteomes" id="UP001451303"/>
    </source>
</evidence>
<evidence type="ECO:0000256" key="5">
    <source>
        <dbReference type="SAM" id="Phobius"/>
    </source>
</evidence>
<reference evidence="7 8" key="1">
    <citation type="submission" date="2023-09" db="EMBL/GenBank/DDBJ databases">
        <title>Multi-omics analysis of a traditional fermented food reveals byproduct-associated fungal strains for waste-to-food upcycling.</title>
        <authorList>
            <consortium name="Lawrence Berkeley National Laboratory"/>
            <person name="Rekdal V.M."/>
            <person name="Villalobos-Escobedo J.M."/>
            <person name="Rodriguez-Valeron N."/>
            <person name="Garcia M.O."/>
            <person name="Vasquez D.P."/>
            <person name="Damayanti I."/>
            <person name="Sorensen P.M."/>
            <person name="Baidoo E.E."/>
            <person name="De Carvalho A.C."/>
            <person name="Riley R."/>
            <person name="Lipzen A."/>
            <person name="He G."/>
            <person name="Yan M."/>
            <person name="Haridas S."/>
            <person name="Daum C."/>
            <person name="Yoshinaga Y."/>
            <person name="Ng V."/>
            <person name="Grigoriev I.V."/>
            <person name="Munk R."/>
            <person name="Nuraida L."/>
            <person name="Wijaya C.H."/>
            <person name="Morales P.-C."/>
            <person name="Keasling J.D."/>
        </authorList>
    </citation>
    <scope>NUCLEOTIDE SEQUENCE [LARGE SCALE GENOMIC DNA]</scope>
    <source>
        <strain evidence="7 8">FGSC 2613</strain>
    </source>
</reference>
<feature type="region of interest" description="Disordered" evidence="4">
    <location>
        <begin position="42"/>
        <end position="64"/>
    </location>
</feature>
<dbReference type="PRINTS" id="PR00420">
    <property type="entry name" value="RNGMNOXGNASE"/>
</dbReference>
<evidence type="ECO:0000259" key="6">
    <source>
        <dbReference type="Pfam" id="PF01494"/>
    </source>
</evidence>
<feature type="domain" description="FAD-binding" evidence="6">
    <location>
        <begin position="80"/>
        <end position="486"/>
    </location>
</feature>
<evidence type="ECO:0000313" key="7">
    <source>
        <dbReference type="EMBL" id="KAL0467485.1"/>
    </source>
</evidence>
<evidence type="ECO:0000256" key="4">
    <source>
        <dbReference type="SAM" id="MobiDB-lite"/>
    </source>
</evidence>
<keyword evidence="5" id="KW-0472">Membrane</keyword>
<dbReference type="Proteomes" id="UP001451303">
    <property type="component" value="Unassembled WGS sequence"/>
</dbReference>
<sequence>MSILYFPSLDPLRQLLLPSLPIIVVDPILILLRNSSRPKLSLPTAPLPAPGSGSRAPNFGMPTDLSSPRLPRKAKIVGTIYIIGAGPSGLLLALLLSRHSSTFGPGPDGGGGGIGIPVTILEAAHALDPRPRAAHYGTPCIPDLIRAGIIDKIRDRGFVLSTMTWRKPGTFEELGGFESGGLRGVSMDGLEGVPEGVWGLPRGIGMNGRKGGEGEGEDLRTHCLVLQDLCKVMLEECLERGVQVCWGSRVVGVGHTGLGDTDGEKEEKGAWVEVEVTGEDGEVKERKRVGGEGCIVVGADGANSAVRKGLFGDEFPGFTWDRTIIATNTYYDFDKFGWSDANFIIDPDNFFMAARISPATPSHPSLYRITYAEVPNLTHAQYLARQPFKFQSILPGFPTPDQYQLLTLSPYKMHQRCAPSFRVGRVLLVADAAHLCNPWGGLGITGGFVDVGGLYDCLAGIWDDRADEEEMLELYSEKRMEKWKTVIDPVSQENFRRVSGQLEMEKDEFLGALRKVKKGDEKGVGKVLLGMMGVRYDFTVHYRR</sequence>
<evidence type="ECO:0000256" key="2">
    <source>
        <dbReference type="ARBA" id="ARBA00022827"/>
    </source>
</evidence>
<keyword evidence="1" id="KW-0285">Flavoprotein</keyword>
<proteinExistence type="predicted"/>
<protein>
    <submittedName>
        <fullName evidence="7">Monooxygenase</fullName>
    </submittedName>
</protein>
<dbReference type="Gene3D" id="3.50.50.60">
    <property type="entry name" value="FAD/NAD(P)-binding domain"/>
    <property type="match status" value="1"/>
</dbReference>
<dbReference type="InterPro" id="IPR002938">
    <property type="entry name" value="FAD-bd"/>
</dbReference>
<dbReference type="InterPro" id="IPR036188">
    <property type="entry name" value="FAD/NAD-bd_sf"/>
</dbReference>
<dbReference type="Pfam" id="PF01494">
    <property type="entry name" value="FAD_binding_3"/>
    <property type="match status" value="1"/>
</dbReference>
<organism evidence="7 8">
    <name type="scientific">Neurospora intermedia</name>
    <dbReference type="NCBI Taxonomy" id="5142"/>
    <lineage>
        <taxon>Eukaryota</taxon>
        <taxon>Fungi</taxon>
        <taxon>Dikarya</taxon>
        <taxon>Ascomycota</taxon>
        <taxon>Pezizomycotina</taxon>
        <taxon>Sordariomycetes</taxon>
        <taxon>Sordariomycetidae</taxon>
        <taxon>Sordariales</taxon>
        <taxon>Sordariaceae</taxon>
        <taxon>Neurospora</taxon>
    </lineage>
</organism>
<evidence type="ECO:0000256" key="3">
    <source>
        <dbReference type="ARBA" id="ARBA00023002"/>
    </source>
</evidence>
<comment type="caution">
    <text evidence="7">The sequence shown here is derived from an EMBL/GenBank/DDBJ whole genome shotgun (WGS) entry which is preliminary data.</text>
</comment>
<gene>
    <name evidence="7" type="ORF">QR685DRAFT_599612</name>
</gene>
<dbReference type="GO" id="GO:0004497">
    <property type="term" value="F:monooxygenase activity"/>
    <property type="evidence" value="ECO:0007669"/>
    <property type="project" value="UniProtKB-KW"/>
</dbReference>
<dbReference type="InterPro" id="IPR051205">
    <property type="entry name" value="UbiH/COQ6_monooxygenase"/>
</dbReference>
<dbReference type="SUPFAM" id="SSF51905">
    <property type="entry name" value="FAD/NAD(P)-binding domain"/>
    <property type="match status" value="1"/>
</dbReference>
<accession>A0ABR3D464</accession>
<name>A0ABR3D464_NEUIN</name>
<dbReference type="EMBL" id="JAVLET010000009">
    <property type="protein sequence ID" value="KAL0467485.1"/>
    <property type="molecule type" value="Genomic_DNA"/>
</dbReference>
<keyword evidence="7" id="KW-0503">Monooxygenase</keyword>
<keyword evidence="5" id="KW-1133">Transmembrane helix</keyword>
<keyword evidence="8" id="KW-1185">Reference proteome</keyword>
<keyword evidence="5" id="KW-0812">Transmembrane</keyword>
<keyword evidence="2" id="KW-0274">FAD</keyword>
<dbReference type="PANTHER" id="PTHR43876">
    <property type="entry name" value="UBIQUINONE BIOSYNTHESIS MONOOXYGENASE COQ6, MITOCHONDRIAL"/>
    <property type="match status" value="1"/>
</dbReference>
<feature type="transmembrane region" description="Helical" evidence="5">
    <location>
        <begin position="12"/>
        <end position="32"/>
    </location>
</feature>
<keyword evidence="3" id="KW-0560">Oxidoreductase</keyword>
<feature type="transmembrane region" description="Helical" evidence="5">
    <location>
        <begin position="76"/>
        <end position="96"/>
    </location>
</feature>
<dbReference type="Gene3D" id="3.30.70.2450">
    <property type="match status" value="1"/>
</dbReference>
<evidence type="ECO:0000256" key="1">
    <source>
        <dbReference type="ARBA" id="ARBA00022630"/>
    </source>
</evidence>
<dbReference type="PANTHER" id="PTHR43876:SF18">
    <property type="entry name" value="PUTATIVE (AFU_ORTHOLOGUE AFUA_3G09540)-RELATED"/>
    <property type="match status" value="1"/>
</dbReference>